<dbReference type="InterPro" id="IPR057268">
    <property type="entry name" value="Ribosomal_L18"/>
</dbReference>
<evidence type="ECO:0000256" key="1">
    <source>
        <dbReference type="ARBA" id="ARBA00007116"/>
    </source>
</evidence>
<dbReference type="PANTHER" id="PTHR12899:SF3">
    <property type="entry name" value="LARGE RIBOSOMAL SUBUNIT PROTEIN UL18M"/>
    <property type="match status" value="1"/>
</dbReference>
<sequence length="107" mass="11939">MRISSKIDGDQKTPRIVVFRSNRYIYAQAIDDVSQKTIASFSSLAFKKAGSKEKLKKSEEAKKIGLELALILKEKKINKGVFDRSLYAYAGRVKALCEGLREGGIII</sequence>
<dbReference type="GO" id="GO:0006412">
    <property type="term" value="P:translation"/>
    <property type="evidence" value="ECO:0007669"/>
    <property type="project" value="InterPro"/>
</dbReference>
<dbReference type="STRING" id="1618478.UR68_C0022G0012"/>
<dbReference type="GO" id="GO:0022625">
    <property type="term" value="C:cytosolic large ribosomal subunit"/>
    <property type="evidence" value="ECO:0007669"/>
    <property type="project" value="TreeGrafter"/>
</dbReference>
<dbReference type="NCBIfam" id="TIGR00060">
    <property type="entry name" value="L18_bact"/>
    <property type="match status" value="1"/>
</dbReference>
<gene>
    <name evidence="8" type="ORF">UR68_C0022G0012</name>
</gene>
<comment type="caution">
    <text evidence="8">The sequence shown here is derived from an EMBL/GenBank/DDBJ whole genome shotgun (WGS) entry which is preliminary data.</text>
</comment>
<evidence type="ECO:0000256" key="6">
    <source>
        <dbReference type="ARBA" id="ARBA00035197"/>
    </source>
</evidence>
<dbReference type="GO" id="GO:0008097">
    <property type="term" value="F:5S rRNA binding"/>
    <property type="evidence" value="ECO:0007669"/>
    <property type="project" value="TreeGrafter"/>
</dbReference>
<keyword evidence="4 8" id="KW-0689">Ribosomal protein</keyword>
<dbReference type="AlphaFoldDB" id="A0A0G0BRC0"/>
<evidence type="ECO:0000256" key="3">
    <source>
        <dbReference type="ARBA" id="ARBA00022884"/>
    </source>
</evidence>
<name>A0A0G0BRC0_9BACT</name>
<evidence type="ECO:0000313" key="9">
    <source>
        <dbReference type="Proteomes" id="UP000034457"/>
    </source>
</evidence>
<reference evidence="8 9" key="1">
    <citation type="journal article" date="2015" name="Nature">
        <title>rRNA introns, odd ribosomes, and small enigmatic genomes across a large radiation of phyla.</title>
        <authorList>
            <person name="Brown C.T."/>
            <person name="Hug L.A."/>
            <person name="Thomas B.C."/>
            <person name="Sharon I."/>
            <person name="Castelle C.J."/>
            <person name="Singh A."/>
            <person name="Wilkins M.J."/>
            <person name="Williams K.H."/>
            <person name="Banfield J.F."/>
        </authorList>
    </citation>
    <scope>NUCLEOTIDE SEQUENCE [LARGE SCALE GENOMIC DNA]</scope>
</reference>
<keyword evidence="3" id="KW-0694">RNA-binding</keyword>
<dbReference type="GO" id="GO:0003735">
    <property type="term" value="F:structural constituent of ribosome"/>
    <property type="evidence" value="ECO:0007669"/>
    <property type="project" value="InterPro"/>
</dbReference>
<dbReference type="Pfam" id="PF00861">
    <property type="entry name" value="Ribosomal_L18p"/>
    <property type="match status" value="1"/>
</dbReference>
<dbReference type="InterPro" id="IPR005484">
    <property type="entry name" value="Ribosomal_uL18_bac/plant/anim"/>
</dbReference>
<evidence type="ECO:0000256" key="7">
    <source>
        <dbReference type="ARBA" id="ARBA00035496"/>
    </source>
</evidence>
<evidence type="ECO:0000256" key="5">
    <source>
        <dbReference type="ARBA" id="ARBA00023274"/>
    </source>
</evidence>
<evidence type="ECO:0000256" key="4">
    <source>
        <dbReference type="ARBA" id="ARBA00022980"/>
    </source>
</evidence>
<evidence type="ECO:0000313" key="8">
    <source>
        <dbReference type="EMBL" id="KKP72029.1"/>
    </source>
</evidence>
<dbReference type="EMBL" id="LBQC01000022">
    <property type="protein sequence ID" value="KKP72029.1"/>
    <property type="molecule type" value="Genomic_DNA"/>
</dbReference>
<dbReference type="Gene3D" id="3.30.420.100">
    <property type="match status" value="1"/>
</dbReference>
<accession>A0A0G0BRC0</accession>
<dbReference type="SUPFAM" id="SSF53137">
    <property type="entry name" value="Translational machinery components"/>
    <property type="match status" value="1"/>
</dbReference>
<organism evidence="8 9">
    <name type="scientific">Candidatus Roizmanbacteria bacterium GW2011_GWA2_35_19</name>
    <dbReference type="NCBI Taxonomy" id="1618478"/>
    <lineage>
        <taxon>Bacteria</taxon>
        <taxon>Candidatus Roizmaniibacteriota</taxon>
    </lineage>
</organism>
<dbReference type="PANTHER" id="PTHR12899">
    <property type="entry name" value="39S RIBOSOMAL PROTEIN L18, MITOCHONDRIAL"/>
    <property type="match status" value="1"/>
</dbReference>
<keyword evidence="5" id="KW-0687">Ribonucleoprotein</keyword>
<proteinExistence type="inferred from homology"/>
<dbReference type="Proteomes" id="UP000034457">
    <property type="component" value="Unassembled WGS sequence"/>
</dbReference>
<protein>
    <recommendedName>
        <fullName evidence="6">Large ribosomal subunit protein uL18</fullName>
    </recommendedName>
    <alternativeName>
        <fullName evidence="7">50S ribosomal protein L18</fullName>
    </alternativeName>
</protein>
<evidence type="ECO:0000256" key="2">
    <source>
        <dbReference type="ARBA" id="ARBA00022730"/>
    </source>
</evidence>
<keyword evidence="2" id="KW-0699">rRNA-binding</keyword>
<dbReference type="CDD" id="cd00432">
    <property type="entry name" value="Ribosomal_L18_L5e"/>
    <property type="match status" value="1"/>
</dbReference>
<comment type="similarity">
    <text evidence="1">Belongs to the universal ribosomal protein uL18 family.</text>
</comment>
<dbReference type="InterPro" id="IPR004389">
    <property type="entry name" value="Ribosomal_uL18_bac-type"/>
</dbReference>